<feature type="region of interest" description="Disordered" evidence="1">
    <location>
        <begin position="185"/>
        <end position="210"/>
    </location>
</feature>
<dbReference type="GO" id="GO:0045121">
    <property type="term" value="C:membrane raft"/>
    <property type="evidence" value="ECO:0007669"/>
    <property type="project" value="TreeGrafter"/>
</dbReference>
<evidence type="ECO:0000313" key="5">
    <source>
        <dbReference type="Proteomes" id="UP000694385"/>
    </source>
</evidence>
<feature type="region of interest" description="Disordered" evidence="1">
    <location>
        <begin position="225"/>
        <end position="248"/>
    </location>
</feature>
<dbReference type="InterPro" id="IPR033549">
    <property type="entry name" value="NFAM1"/>
</dbReference>
<keyword evidence="2" id="KW-0812">Transmembrane</keyword>
<dbReference type="Ensembl" id="ENSJJAT00000022256.1">
    <property type="protein sequence ID" value="ENSJJAP00000015749.1"/>
    <property type="gene ID" value="ENSJJAG00000017824.1"/>
</dbReference>
<reference evidence="4" key="1">
    <citation type="submission" date="2025-08" db="UniProtKB">
        <authorList>
            <consortium name="Ensembl"/>
        </authorList>
    </citation>
    <scope>IDENTIFICATION</scope>
</reference>
<feature type="domain" description="NFAM1 Ig-like" evidence="3">
    <location>
        <begin position="38"/>
        <end position="139"/>
    </location>
</feature>
<dbReference type="PANTHER" id="PTHR35680:SF1">
    <property type="entry name" value="NFAT ACTIVATION MOLECULE 1"/>
    <property type="match status" value="1"/>
</dbReference>
<reference evidence="4" key="2">
    <citation type="submission" date="2025-09" db="UniProtKB">
        <authorList>
            <consortium name="Ensembl"/>
        </authorList>
    </citation>
    <scope>IDENTIFICATION</scope>
</reference>
<keyword evidence="2" id="KW-1133">Transmembrane helix</keyword>
<keyword evidence="5" id="KW-1185">Reference proteome</keyword>
<dbReference type="PANTHER" id="PTHR35680">
    <property type="entry name" value="NFAT ACTIVATION MOLECULE 1"/>
    <property type="match status" value="1"/>
</dbReference>
<dbReference type="Pfam" id="PF25830">
    <property type="entry name" value="Ig_NFAM1"/>
    <property type="match status" value="1"/>
</dbReference>
<dbReference type="GeneTree" id="ENSGT00390000000787"/>
<evidence type="ECO:0000256" key="2">
    <source>
        <dbReference type="SAM" id="Phobius"/>
    </source>
</evidence>
<dbReference type="GO" id="GO:0001819">
    <property type="term" value="P:positive regulation of cytokine production"/>
    <property type="evidence" value="ECO:0007669"/>
    <property type="project" value="InterPro"/>
</dbReference>
<dbReference type="InterPro" id="IPR057883">
    <property type="entry name" value="Ig_NFAM1"/>
</dbReference>
<sequence length="258" mass="28797">REDWSQGARVASLEQRLWTRAQILNDLSPLPLASFIGGQSVTHTGLPIMASLANRAISFSCRINYQNIPEFNYYHVDLQGQKSSEKPISCQHSPGAPNQTVDCTVKLWLPDASATGTYYCCIQWQSSTIQGHGTFILVRDTGYQQPPPSSQKALYFGFTGLLSVLSVLVTALLLWKKKQMLVPGKHRTRMGPDPKSASGPTKPPSEPVYTALQHRETEVYDQIETTAGSQLSSQDLPPKKKPHRFEDDNEFNMVYENL</sequence>
<proteinExistence type="predicted"/>
<evidence type="ECO:0000313" key="4">
    <source>
        <dbReference type="Ensembl" id="ENSJJAP00000015749.1"/>
    </source>
</evidence>
<dbReference type="GO" id="GO:0033173">
    <property type="term" value="P:calcineurin-NFAT signaling cascade"/>
    <property type="evidence" value="ECO:0007669"/>
    <property type="project" value="Ensembl"/>
</dbReference>
<feature type="compositionally biased region" description="Polar residues" evidence="1">
    <location>
        <begin position="225"/>
        <end position="235"/>
    </location>
</feature>
<dbReference type="GO" id="GO:0004888">
    <property type="term" value="F:transmembrane signaling receptor activity"/>
    <property type="evidence" value="ECO:0007669"/>
    <property type="project" value="Ensembl"/>
</dbReference>
<organism evidence="4 5">
    <name type="scientific">Jaculus jaculus</name>
    <name type="common">Lesser Egyptian jerboa</name>
    <dbReference type="NCBI Taxonomy" id="51337"/>
    <lineage>
        <taxon>Eukaryota</taxon>
        <taxon>Metazoa</taxon>
        <taxon>Chordata</taxon>
        <taxon>Craniata</taxon>
        <taxon>Vertebrata</taxon>
        <taxon>Euteleostomi</taxon>
        <taxon>Mammalia</taxon>
        <taxon>Eutheria</taxon>
        <taxon>Euarchontoglires</taxon>
        <taxon>Glires</taxon>
        <taxon>Rodentia</taxon>
        <taxon>Myomorpha</taxon>
        <taxon>Dipodoidea</taxon>
        <taxon>Dipodidae</taxon>
        <taxon>Dipodinae</taxon>
        <taxon>Jaculus</taxon>
    </lineage>
</organism>
<evidence type="ECO:0000259" key="3">
    <source>
        <dbReference type="Pfam" id="PF25830"/>
    </source>
</evidence>
<accession>A0A8C5KYP1</accession>
<name>A0A8C5KYP1_JACJA</name>
<protein>
    <recommendedName>
        <fullName evidence="3">NFAM1 Ig-like domain-containing protein</fullName>
    </recommendedName>
</protein>
<dbReference type="GO" id="GO:0050861">
    <property type="term" value="P:positive regulation of B cell receptor signaling pathway"/>
    <property type="evidence" value="ECO:0007669"/>
    <property type="project" value="InterPro"/>
</dbReference>
<evidence type="ECO:0000256" key="1">
    <source>
        <dbReference type="SAM" id="MobiDB-lite"/>
    </source>
</evidence>
<dbReference type="AlphaFoldDB" id="A0A8C5KYP1"/>
<feature type="transmembrane region" description="Helical" evidence="2">
    <location>
        <begin position="153"/>
        <end position="175"/>
    </location>
</feature>
<dbReference type="OMA" id="FKDDGEF"/>
<keyword evidence="2" id="KW-0472">Membrane</keyword>
<dbReference type="GO" id="GO:0045577">
    <property type="term" value="P:regulation of B cell differentiation"/>
    <property type="evidence" value="ECO:0007669"/>
    <property type="project" value="InterPro"/>
</dbReference>
<dbReference type="GO" id="GO:0050853">
    <property type="term" value="P:B cell receptor signaling pathway"/>
    <property type="evidence" value="ECO:0007669"/>
    <property type="project" value="TreeGrafter"/>
</dbReference>
<dbReference type="Proteomes" id="UP000694385">
    <property type="component" value="Unassembled WGS sequence"/>
</dbReference>